<accession>A0AA88PV23</accession>
<evidence type="ECO:0000256" key="4">
    <source>
        <dbReference type="SAM" id="Phobius"/>
    </source>
</evidence>
<dbReference type="GO" id="GO:0005576">
    <property type="term" value="C:extracellular region"/>
    <property type="evidence" value="ECO:0007669"/>
    <property type="project" value="UniProtKB-SubCell"/>
</dbReference>
<dbReference type="EMBL" id="JAUYZG010000008">
    <property type="protein sequence ID" value="KAK2901302.1"/>
    <property type="molecule type" value="Genomic_DNA"/>
</dbReference>
<dbReference type="Pfam" id="PF00059">
    <property type="entry name" value="Lectin_C"/>
    <property type="match status" value="1"/>
</dbReference>
<dbReference type="Proteomes" id="UP001187343">
    <property type="component" value="Unassembled WGS sequence"/>
</dbReference>
<dbReference type="PANTHER" id="PTHR22803">
    <property type="entry name" value="MANNOSE, PHOSPHOLIPASE, LECTIN RECEPTOR RELATED"/>
    <property type="match status" value="1"/>
</dbReference>
<comment type="caution">
    <text evidence="6">The sequence shown here is derived from an EMBL/GenBank/DDBJ whole genome shotgun (WGS) entry which is preliminary data.</text>
</comment>
<dbReference type="PRINTS" id="PR01504">
    <property type="entry name" value="PNCREATITSAP"/>
</dbReference>
<dbReference type="InterPro" id="IPR018378">
    <property type="entry name" value="C-type_lectin_CS"/>
</dbReference>
<keyword evidence="4" id="KW-0472">Membrane</keyword>
<dbReference type="SMART" id="SM00034">
    <property type="entry name" value="CLECT"/>
    <property type="match status" value="1"/>
</dbReference>
<dbReference type="Gene3D" id="3.10.100.10">
    <property type="entry name" value="Mannose-Binding Protein A, subunit A"/>
    <property type="match status" value="1"/>
</dbReference>
<dbReference type="PROSITE" id="PS50041">
    <property type="entry name" value="C_TYPE_LECTIN_2"/>
    <property type="match status" value="1"/>
</dbReference>
<proteinExistence type="predicted"/>
<dbReference type="InterPro" id="IPR016187">
    <property type="entry name" value="CTDL_fold"/>
</dbReference>
<dbReference type="InterPro" id="IPR001304">
    <property type="entry name" value="C-type_lectin-like"/>
</dbReference>
<evidence type="ECO:0000256" key="1">
    <source>
        <dbReference type="ARBA" id="ARBA00004613"/>
    </source>
</evidence>
<dbReference type="SUPFAM" id="SSF56436">
    <property type="entry name" value="C-type lectin-like"/>
    <property type="match status" value="1"/>
</dbReference>
<protein>
    <recommendedName>
        <fullName evidence="5">C-type lectin domain-containing protein</fullName>
    </recommendedName>
</protein>
<evidence type="ECO:0000256" key="3">
    <source>
        <dbReference type="ARBA" id="ARBA00023157"/>
    </source>
</evidence>
<evidence type="ECO:0000313" key="7">
    <source>
        <dbReference type="Proteomes" id="UP001187343"/>
    </source>
</evidence>
<keyword evidence="4" id="KW-1133">Transmembrane helix</keyword>
<organism evidence="6 7">
    <name type="scientific">Cirrhinus molitorella</name>
    <name type="common">mud carp</name>
    <dbReference type="NCBI Taxonomy" id="172907"/>
    <lineage>
        <taxon>Eukaryota</taxon>
        <taxon>Metazoa</taxon>
        <taxon>Chordata</taxon>
        <taxon>Craniata</taxon>
        <taxon>Vertebrata</taxon>
        <taxon>Euteleostomi</taxon>
        <taxon>Actinopterygii</taxon>
        <taxon>Neopterygii</taxon>
        <taxon>Teleostei</taxon>
        <taxon>Ostariophysi</taxon>
        <taxon>Cypriniformes</taxon>
        <taxon>Cyprinidae</taxon>
        <taxon>Labeoninae</taxon>
        <taxon>Labeonini</taxon>
        <taxon>Cirrhinus</taxon>
    </lineage>
</organism>
<feature type="domain" description="C-type lectin" evidence="5">
    <location>
        <begin position="64"/>
        <end position="183"/>
    </location>
</feature>
<name>A0AA88PV23_9TELE</name>
<gene>
    <name evidence="6" type="ORF">Q8A67_009417</name>
</gene>
<reference evidence="6" key="1">
    <citation type="submission" date="2023-08" db="EMBL/GenBank/DDBJ databases">
        <title>Chromosome-level Genome Assembly of mud carp (Cirrhinus molitorella).</title>
        <authorList>
            <person name="Liu H."/>
        </authorList>
    </citation>
    <scope>NUCLEOTIDE SEQUENCE</scope>
    <source>
        <strain evidence="6">Prfri</strain>
        <tissue evidence="6">Muscle</tissue>
    </source>
</reference>
<sequence>MQLSECWVAVYYSVCSQILIVLDFFSMWVLAAFLLFAVTVNGDRDEVGFGRPNRQRCPAGWETFERICYKFFDDLKTWAEAEKQCVDLDGNLASVHSQATHNFLKDFVRGHGRRIPRVWIGAYDATQDDIWFWSDGSRFDYNNWQTGEPNNYRGPEQCVEMSSGGGQRWNDAQCSTQLNFVCKKSQ</sequence>
<dbReference type="AlphaFoldDB" id="A0AA88PV23"/>
<keyword evidence="7" id="KW-1185">Reference proteome</keyword>
<dbReference type="InterPro" id="IPR016186">
    <property type="entry name" value="C-type_lectin-like/link_sf"/>
</dbReference>
<dbReference type="PROSITE" id="PS00615">
    <property type="entry name" value="C_TYPE_LECTIN_1"/>
    <property type="match status" value="1"/>
</dbReference>
<dbReference type="FunFam" id="3.10.100.10:FF:000087">
    <property type="entry name" value="Snaclec rhodocetin subunit delta"/>
    <property type="match status" value="1"/>
</dbReference>
<feature type="transmembrane region" description="Helical" evidence="4">
    <location>
        <begin position="18"/>
        <end position="38"/>
    </location>
</feature>
<evidence type="ECO:0000259" key="5">
    <source>
        <dbReference type="PROSITE" id="PS50041"/>
    </source>
</evidence>
<evidence type="ECO:0000313" key="6">
    <source>
        <dbReference type="EMBL" id="KAK2901302.1"/>
    </source>
</evidence>
<keyword evidence="3" id="KW-1015">Disulfide bond</keyword>
<keyword evidence="4" id="KW-0812">Transmembrane</keyword>
<comment type="subcellular location">
    <subcellularLocation>
        <location evidence="1">Secreted</location>
    </subcellularLocation>
</comment>
<dbReference type="InterPro" id="IPR050111">
    <property type="entry name" value="C-type_lectin/snaclec_domain"/>
</dbReference>
<evidence type="ECO:0000256" key="2">
    <source>
        <dbReference type="ARBA" id="ARBA00022525"/>
    </source>
</evidence>
<keyword evidence="2" id="KW-0964">Secreted</keyword>